<sequence length="553" mass="58649">MSARPAPRLARLLEALLDVGTALDLRGVLQHIVDGAAELTGADRADLVVADPDAGGLAEIRTPGPDRPVPETAPLLRMPVHVRDEEFGELRLAGRAGAAPFTVEDEQLLRVLAVQAGVSIGNARLYETARQRERWIEGAAAVTTALLTEEGAGDALTTVAERARLLADACAGVILHPTAEGGMAIVTASTPDDPDGMVGATIEPGSPVLEQLLGGEPVFVDDSATDPRMTTHVRHRFGPSMMLPLQAGGRLIGTLALPRRRGGRPYTDLERLLATQFASQAALALVLADARRGRELLAVYEDRDRIARDLHDLVVQRLFATGMMLESTRRRPGADDVRDILGRAVEELRSTVGEVRTAILTLQQPPAGPPAGLRGRVLRETASAAARARHRAVHALQGPRRRPGARPGRRPPAHRPARRAGRRVGAPGRLPRRGRRRDARPLAGGPGRGAPAGRRLRRRHRGPGAGDDGDVVGAALGPGGRMVPVSRTGYPCRDRPAGGGTTMSEPTPSQAEGERDDEPDTPDVPHTTPSQAEGERDDEGESAPVVQPPGTGR</sequence>
<accession>A0A7U9DP04</accession>
<gene>
    <name evidence="6" type="ORF">SLI_2789</name>
</gene>
<dbReference type="GO" id="GO:0000155">
    <property type="term" value="F:phosphorelay sensor kinase activity"/>
    <property type="evidence" value="ECO:0007669"/>
    <property type="project" value="InterPro"/>
</dbReference>
<dbReference type="PANTHER" id="PTHR24421">
    <property type="entry name" value="NITRATE/NITRITE SENSOR PROTEIN NARX-RELATED"/>
    <property type="match status" value="1"/>
</dbReference>
<name>A0A7U9DP04_STRLI</name>
<evidence type="ECO:0000256" key="1">
    <source>
        <dbReference type="ARBA" id="ARBA00022679"/>
    </source>
</evidence>
<keyword evidence="1" id="KW-0808">Transferase</keyword>
<feature type="domain" description="GAF" evidence="5">
    <location>
        <begin position="151"/>
        <end position="295"/>
    </location>
</feature>
<dbReference type="GO" id="GO:0016020">
    <property type="term" value="C:membrane"/>
    <property type="evidence" value="ECO:0007669"/>
    <property type="project" value="InterPro"/>
</dbReference>
<dbReference type="PANTHER" id="PTHR24421:SF56">
    <property type="entry name" value="OXYGEN SENSOR HISTIDINE KINASE RESPONSE REGULATOR DOST"/>
    <property type="match status" value="1"/>
</dbReference>
<feature type="domain" description="GAF" evidence="5">
    <location>
        <begin position="24"/>
        <end position="130"/>
    </location>
</feature>
<organism evidence="6 7">
    <name type="scientific">Streptomyces lividans 1326</name>
    <dbReference type="NCBI Taxonomy" id="1200984"/>
    <lineage>
        <taxon>Bacteria</taxon>
        <taxon>Bacillati</taxon>
        <taxon>Actinomycetota</taxon>
        <taxon>Actinomycetes</taxon>
        <taxon>Kitasatosporales</taxon>
        <taxon>Streptomycetaceae</taxon>
        <taxon>Streptomyces</taxon>
    </lineage>
</organism>
<dbReference type="Proteomes" id="UP000014062">
    <property type="component" value="Chromosome"/>
</dbReference>
<protein>
    <submittedName>
        <fullName evidence="6">Putative two component sensor</fullName>
    </submittedName>
</protein>
<dbReference type="SUPFAM" id="SSF55781">
    <property type="entry name" value="GAF domain-like"/>
    <property type="match status" value="2"/>
</dbReference>
<dbReference type="EMBL" id="CM001889">
    <property type="protein sequence ID" value="EOY47504.1"/>
    <property type="molecule type" value="Genomic_DNA"/>
</dbReference>
<feature type="compositionally biased region" description="Basic residues" evidence="4">
    <location>
        <begin position="387"/>
        <end position="422"/>
    </location>
</feature>
<dbReference type="InterPro" id="IPR050482">
    <property type="entry name" value="Sensor_HK_TwoCompSys"/>
</dbReference>
<dbReference type="InterPro" id="IPR029016">
    <property type="entry name" value="GAF-like_dom_sf"/>
</dbReference>
<evidence type="ECO:0000313" key="6">
    <source>
        <dbReference type="EMBL" id="EOY47504.1"/>
    </source>
</evidence>
<feature type="region of interest" description="Disordered" evidence="4">
    <location>
        <begin position="382"/>
        <end position="553"/>
    </location>
</feature>
<evidence type="ECO:0000313" key="7">
    <source>
        <dbReference type="Proteomes" id="UP000014062"/>
    </source>
</evidence>
<dbReference type="InterPro" id="IPR003018">
    <property type="entry name" value="GAF"/>
</dbReference>
<dbReference type="Pfam" id="PF01590">
    <property type="entry name" value="GAF"/>
    <property type="match status" value="1"/>
</dbReference>
<reference evidence="7" key="1">
    <citation type="journal article" date="2013" name="Genome Biol. Evol.">
        <title>The genome sequence of Streptomyces lividans 66 reveals a novel tRNA-dependent peptide biosynthetic system within a metal-related genomic island.</title>
        <authorList>
            <person name="Cruz-Morales P."/>
            <person name="Vijgenboom E."/>
            <person name="Iruegas-Bocardo F."/>
            <person name="Girard G."/>
            <person name="Yanez-Guerra L.A."/>
            <person name="Ramos-Aboites H.E."/>
            <person name="Pernodet J.L."/>
            <person name="Anne J."/>
            <person name="van Wezel G.P."/>
            <person name="Barona-Gomez F."/>
        </authorList>
    </citation>
    <scope>NUCLEOTIDE SEQUENCE [LARGE SCALE GENOMIC DNA]</scope>
    <source>
        <strain evidence="7">1326</strain>
    </source>
</reference>
<keyword evidence="2" id="KW-0418">Kinase</keyword>
<dbReference type="GO" id="GO:0046983">
    <property type="term" value="F:protein dimerization activity"/>
    <property type="evidence" value="ECO:0007669"/>
    <property type="project" value="InterPro"/>
</dbReference>
<dbReference type="SMART" id="SM00065">
    <property type="entry name" value="GAF"/>
    <property type="match status" value="2"/>
</dbReference>
<keyword evidence="3" id="KW-0902">Two-component regulatory system</keyword>
<dbReference type="Gene3D" id="1.20.5.1930">
    <property type="match status" value="1"/>
</dbReference>
<evidence type="ECO:0000256" key="4">
    <source>
        <dbReference type="SAM" id="MobiDB-lite"/>
    </source>
</evidence>
<evidence type="ECO:0000259" key="5">
    <source>
        <dbReference type="SMART" id="SM00065"/>
    </source>
</evidence>
<dbReference type="InterPro" id="IPR011712">
    <property type="entry name" value="Sig_transdc_His_kin_sub3_dim/P"/>
</dbReference>
<proteinExistence type="predicted"/>
<dbReference type="Pfam" id="PF07730">
    <property type="entry name" value="HisKA_3"/>
    <property type="match status" value="1"/>
</dbReference>
<evidence type="ECO:0000256" key="3">
    <source>
        <dbReference type="ARBA" id="ARBA00023012"/>
    </source>
</evidence>
<dbReference type="Gene3D" id="3.30.450.40">
    <property type="match status" value="3"/>
</dbReference>
<dbReference type="AlphaFoldDB" id="A0A7U9DP04"/>
<evidence type="ECO:0000256" key="2">
    <source>
        <dbReference type="ARBA" id="ARBA00022777"/>
    </source>
</evidence>